<dbReference type="SUPFAM" id="SSF54593">
    <property type="entry name" value="Glyoxalase/Bleomycin resistance protein/Dihydroxybiphenyl dioxygenase"/>
    <property type="match status" value="1"/>
</dbReference>
<dbReference type="InterPro" id="IPR029068">
    <property type="entry name" value="Glyas_Bleomycin-R_OHBP_Dase"/>
</dbReference>
<dbReference type="InterPro" id="IPR009725">
    <property type="entry name" value="3_dmu_93_MTrfase"/>
</dbReference>
<evidence type="ECO:0000259" key="1">
    <source>
        <dbReference type="Pfam" id="PF06983"/>
    </source>
</evidence>
<feature type="domain" description="PhnB-like" evidence="1">
    <location>
        <begin position="2"/>
        <end position="117"/>
    </location>
</feature>
<dbReference type="CDD" id="cd06588">
    <property type="entry name" value="PhnB_like"/>
    <property type="match status" value="1"/>
</dbReference>
<gene>
    <name evidence="2" type="ORF">ACFFSY_28465</name>
</gene>
<proteinExistence type="predicted"/>
<dbReference type="PIRSF" id="PIRSF021700">
    <property type="entry name" value="3_dmu_93_MTrfase"/>
    <property type="match status" value="1"/>
</dbReference>
<comment type="caution">
    <text evidence="2">The sequence shown here is derived from an EMBL/GenBank/DDBJ whole genome shotgun (WGS) entry which is preliminary data.</text>
</comment>
<dbReference type="Proteomes" id="UP001589747">
    <property type="component" value="Unassembled WGS sequence"/>
</dbReference>
<protein>
    <submittedName>
        <fullName evidence="2">VOC family protein</fullName>
    </submittedName>
</protein>
<accession>A0ABV5KZP0</accession>
<organism evidence="2 3">
    <name type="scientific">Paenibacillus aurantiacus</name>
    <dbReference type="NCBI Taxonomy" id="1936118"/>
    <lineage>
        <taxon>Bacteria</taxon>
        <taxon>Bacillati</taxon>
        <taxon>Bacillota</taxon>
        <taxon>Bacilli</taxon>
        <taxon>Bacillales</taxon>
        <taxon>Paenibacillaceae</taxon>
        <taxon>Paenibacillus</taxon>
    </lineage>
</organism>
<evidence type="ECO:0000313" key="3">
    <source>
        <dbReference type="Proteomes" id="UP001589747"/>
    </source>
</evidence>
<dbReference type="EMBL" id="JBHMDO010000047">
    <property type="protein sequence ID" value="MFB9329893.1"/>
    <property type="molecule type" value="Genomic_DNA"/>
</dbReference>
<dbReference type="PANTHER" id="PTHR33990">
    <property type="entry name" value="PROTEIN YJDN-RELATED"/>
    <property type="match status" value="1"/>
</dbReference>
<name>A0ABV5KZP0_9BACL</name>
<keyword evidence="3" id="KW-1185">Reference proteome</keyword>
<dbReference type="Gene3D" id="3.10.180.10">
    <property type="entry name" value="2,3-Dihydroxybiphenyl 1,2-Dioxygenase, domain 1"/>
    <property type="match status" value="1"/>
</dbReference>
<dbReference type="InterPro" id="IPR028973">
    <property type="entry name" value="PhnB-like"/>
</dbReference>
<reference evidence="2 3" key="1">
    <citation type="submission" date="2024-09" db="EMBL/GenBank/DDBJ databases">
        <authorList>
            <person name="Sun Q."/>
            <person name="Mori K."/>
        </authorList>
    </citation>
    <scope>NUCLEOTIDE SEQUENCE [LARGE SCALE GENOMIC DNA]</scope>
    <source>
        <strain evidence="2 3">TISTR 2452</strain>
    </source>
</reference>
<sequence>MQKINPFLWYNDNAEEAIRHYISIFEGGRIVSESRYGEHGPGPAGSLISATFELEGQTFMALNGGPMYTFTPAISLFVNCETQEEVDRLWEQLLAGGGEPSRCGWLTDKFGVSWQIIPRRLGELLHGGDPARSARAMQAMLGMSKLDVAQLQRAYDGEAGE</sequence>
<evidence type="ECO:0000313" key="2">
    <source>
        <dbReference type="EMBL" id="MFB9329893.1"/>
    </source>
</evidence>
<dbReference type="RefSeq" id="WP_377500578.1">
    <property type="nucleotide sequence ID" value="NZ_JBHMDO010000047.1"/>
</dbReference>
<dbReference type="Pfam" id="PF06983">
    <property type="entry name" value="3-dmu-9_3-mt"/>
    <property type="match status" value="1"/>
</dbReference>